<dbReference type="InterPro" id="IPR011639">
    <property type="entry name" value="MethylTrfase_TaqI-like_dom"/>
</dbReference>
<evidence type="ECO:0000259" key="8">
    <source>
        <dbReference type="Pfam" id="PF22837"/>
    </source>
</evidence>
<evidence type="ECO:0000256" key="5">
    <source>
        <dbReference type="ARBA" id="ARBA00022691"/>
    </source>
</evidence>
<keyword evidence="3" id="KW-0489">Methyltransferase</keyword>
<evidence type="ECO:0000256" key="4">
    <source>
        <dbReference type="ARBA" id="ARBA00022679"/>
    </source>
</evidence>
<evidence type="ECO:0000259" key="7">
    <source>
        <dbReference type="Pfam" id="PF07669"/>
    </source>
</evidence>
<evidence type="ECO:0000256" key="2">
    <source>
        <dbReference type="ARBA" id="ARBA00011900"/>
    </source>
</evidence>
<dbReference type="GO" id="GO:0006304">
    <property type="term" value="P:DNA modification"/>
    <property type="evidence" value="ECO:0007669"/>
    <property type="project" value="InterPro"/>
</dbReference>
<dbReference type="Pfam" id="PF22837">
    <property type="entry name" value="M_Eco57I_C"/>
    <property type="match status" value="1"/>
</dbReference>
<dbReference type="Proteomes" id="UP000607197">
    <property type="component" value="Unassembled WGS sequence"/>
</dbReference>
<evidence type="ECO:0000313" key="9">
    <source>
        <dbReference type="EMBL" id="GGL64579.1"/>
    </source>
</evidence>
<gene>
    <name evidence="9" type="ORF">GCM10009039_23120</name>
</gene>
<dbReference type="InterPro" id="IPR054520">
    <property type="entry name" value="M_Eco57I_C"/>
</dbReference>
<evidence type="ECO:0000256" key="3">
    <source>
        <dbReference type="ARBA" id="ARBA00022603"/>
    </source>
</evidence>
<dbReference type="Gene3D" id="3.40.50.150">
    <property type="entry name" value="Vaccinia Virus protein VP39"/>
    <property type="match status" value="1"/>
</dbReference>
<proteinExistence type="inferred from homology"/>
<protein>
    <recommendedName>
        <fullName evidence="2">site-specific DNA-methyltransferase (adenine-specific)</fullName>
        <ecNumber evidence="2">2.1.1.72</ecNumber>
    </recommendedName>
</protein>
<dbReference type="SUPFAM" id="SSF53335">
    <property type="entry name" value="S-adenosyl-L-methionine-dependent methyltransferases"/>
    <property type="match status" value="1"/>
</dbReference>
<dbReference type="PANTHER" id="PTHR33841">
    <property type="entry name" value="DNA METHYLTRANSFERASE YEEA-RELATED"/>
    <property type="match status" value="1"/>
</dbReference>
<evidence type="ECO:0000313" key="10">
    <source>
        <dbReference type="Proteomes" id="UP000607197"/>
    </source>
</evidence>
<dbReference type="AlphaFoldDB" id="A0A830F8C0"/>
<dbReference type="InterPro" id="IPR050953">
    <property type="entry name" value="N4_N6_ade-DNA_methylase"/>
</dbReference>
<organism evidence="9 10">
    <name type="scientific">Halocalculus aciditolerans</name>
    <dbReference type="NCBI Taxonomy" id="1383812"/>
    <lineage>
        <taxon>Archaea</taxon>
        <taxon>Methanobacteriati</taxon>
        <taxon>Methanobacteriota</taxon>
        <taxon>Stenosarchaea group</taxon>
        <taxon>Halobacteria</taxon>
        <taxon>Halobacteriales</taxon>
        <taxon>Halobacteriaceae</taxon>
        <taxon>Halocalculus</taxon>
    </lineage>
</organism>
<comment type="caution">
    <text evidence="9">The sequence shown here is derived from an EMBL/GenBank/DDBJ whole genome shotgun (WGS) entry which is preliminary data.</text>
</comment>
<feature type="domain" description="Type II methyltransferase M.TaqI-like" evidence="7">
    <location>
        <begin position="313"/>
        <end position="406"/>
    </location>
</feature>
<keyword evidence="10" id="KW-1185">Reference proteome</keyword>
<sequence>MIQQLTRDGHNIPSPFSKRELYRTAADVGIAVWKPDVKARFTDRVLDQLHYEWDPVSQSFIPAVTEELVDDIQLAASTITPSFDTELSESLRTRVEAWCDLHGFDTFETGTVQRTVARHAVLSVLLKAALYEWYQHRGDVPPLSETIQQAFRNASERTDNPAFDTFVLDDIAELADETVLASVVTHRDRLLYSNQPAADIGRIYAAVTPSEYRQSLGQFRTPPEIAEAMQSWAARGDCHLLDPGMGAGILSSSYHPRWVLNTEPAHVNGIDRSPLSLVMGATALTLSGQANKPQTSDFLDVRPDDLQRDVEGVVCNPPYTSGDALPKQYKDRINANIEESTGIEISARSPLYTYFLYHARSFLSSGDRAAFLTPDSFLTRAYGTSLKQFLLDEFSIKALVQFNPDGDSVFEDAQVTALLSFLETSATGEESLTRFIRVDESVDASTLRDAVRNGDQGETEWGTINHVPQADLADRENWAALFAPCDVDTSALTSLNELATIHRGKSTGDVNFFCLTRNDVDEYGISEEHLSRLIRQPAVVTGYDFTAEDWENLRGAGEEVWLLDPDELPKIKNCQYDFEHQVLFDPDSLPRNSDDEVLNIVSYLRESVHKSLRANVIDKRQYWYRPRRQPSPQVLVQDAGRDGFRFVLNETSARNINNFRGFFDVHLDETELKALLAYLNSPVAARVIQTQTQTQQGGYEKLSISALHGLPVIDPTSLANPIVTTLADLFDELRETARNDGDCEAVLHRLDSVLQQVI</sequence>
<dbReference type="GO" id="GO:0032259">
    <property type="term" value="P:methylation"/>
    <property type="evidence" value="ECO:0007669"/>
    <property type="project" value="UniProtKB-KW"/>
</dbReference>
<dbReference type="EMBL" id="BMPG01000003">
    <property type="protein sequence ID" value="GGL64579.1"/>
    <property type="molecule type" value="Genomic_DNA"/>
</dbReference>
<feature type="domain" description="Type II methyltransferase M.Eco57I C-terminal" evidence="8">
    <location>
        <begin position="490"/>
        <end position="753"/>
    </location>
</feature>
<comment type="catalytic activity">
    <reaction evidence="6">
        <text>a 2'-deoxyadenosine in DNA + S-adenosyl-L-methionine = an N(6)-methyl-2'-deoxyadenosine in DNA + S-adenosyl-L-homocysteine + H(+)</text>
        <dbReference type="Rhea" id="RHEA:15197"/>
        <dbReference type="Rhea" id="RHEA-COMP:12418"/>
        <dbReference type="Rhea" id="RHEA-COMP:12419"/>
        <dbReference type="ChEBI" id="CHEBI:15378"/>
        <dbReference type="ChEBI" id="CHEBI:57856"/>
        <dbReference type="ChEBI" id="CHEBI:59789"/>
        <dbReference type="ChEBI" id="CHEBI:90615"/>
        <dbReference type="ChEBI" id="CHEBI:90616"/>
        <dbReference type="EC" id="2.1.1.72"/>
    </reaction>
</comment>
<dbReference type="PRINTS" id="PR00507">
    <property type="entry name" value="N12N6MTFRASE"/>
</dbReference>
<evidence type="ECO:0000256" key="6">
    <source>
        <dbReference type="ARBA" id="ARBA00047942"/>
    </source>
</evidence>
<reference evidence="9" key="1">
    <citation type="journal article" date="2014" name="Int. J. Syst. Evol. Microbiol.">
        <title>Complete genome sequence of Corynebacterium casei LMG S-19264T (=DSM 44701T), isolated from a smear-ripened cheese.</title>
        <authorList>
            <consortium name="US DOE Joint Genome Institute (JGI-PGF)"/>
            <person name="Walter F."/>
            <person name="Albersmeier A."/>
            <person name="Kalinowski J."/>
            <person name="Ruckert C."/>
        </authorList>
    </citation>
    <scope>NUCLEOTIDE SEQUENCE</scope>
    <source>
        <strain evidence="9">JCM 19596</strain>
    </source>
</reference>
<dbReference type="GO" id="GO:0008168">
    <property type="term" value="F:methyltransferase activity"/>
    <property type="evidence" value="ECO:0007669"/>
    <property type="project" value="UniProtKB-KW"/>
</dbReference>
<dbReference type="InterPro" id="IPR029063">
    <property type="entry name" value="SAM-dependent_MTases_sf"/>
</dbReference>
<comment type="similarity">
    <text evidence="1">Belongs to the N(4)/N(6)-methyltransferase family.</text>
</comment>
<name>A0A830F8C0_9EURY</name>
<dbReference type="PANTHER" id="PTHR33841:SF5">
    <property type="entry name" value="DNA METHYLASE (MODIFICATION METHYLASE) (METHYLTRANSFERASE)-RELATED"/>
    <property type="match status" value="1"/>
</dbReference>
<accession>A0A830F8C0</accession>
<keyword evidence="4" id="KW-0808">Transferase</keyword>
<dbReference type="Pfam" id="PF07669">
    <property type="entry name" value="Eco57I"/>
    <property type="match status" value="1"/>
</dbReference>
<evidence type="ECO:0000256" key="1">
    <source>
        <dbReference type="ARBA" id="ARBA00006594"/>
    </source>
</evidence>
<dbReference type="EC" id="2.1.1.72" evidence="2"/>
<reference evidence="9" key="2">
    <citation type="submission" date="2020-09" db="EMBL/GenBank/DDBJ databases">
        <authorList>
            <person name="Sun Q."/>
            <person name="Ohkuma M."/>
        </authorList>
    </citation>
    <scope>NUCLEOTIDE SEQUENCE</scope>
    <source>
        <strain evidence="9">JCM 19596</strain>
    </source>
</reference>
<keyword evidence="5" id="KW-0949">S-adenosyl-L-methionine</keyword>